<comment type="pathway">
    <text evidence="6">Quinol/quinone metabolism; 1,4-dihydroxy-2-naphthoate biosynthesis; 1,4-dihydroxy-2-naphthoate from chorismate: step 2/7.</text>
</comment>
<dbReference type="HAMAP" id="MF_01659">
    <property type="entry name" value="MenD"/>
    <property type="match status" value="1"/>
</dbReference>
<evidence type="ECO:0000256" key="5">
    <source>
        <dbReference type="ARBA" id="ARBA00023211"/>
    </source>
</evidence>
<proteinExistence type="inferred from homology"/>
<protein>
    <recommendedName>
        <fullName evidence="6">2-succinyl-5-enolpyruvyl-6-hydroxy-3-cyclohexene-1-carboxylate synthase</fullName>
        <shortName evidence="6">SEPHCHC synthase</shortName>
        <ecNumber evidence="6">2.2.1.9</ecNumber>
    </recommendedName>
    <alternativeName>
        <fullName evidence="6">Menaquinone biosynthesis protein MenD</fullName>
    </alternativeName>
</protein>
<dbReference type="GO" id="GO:0009234">
    <property type="term" value="P:menaquinone biosynthetic process"/>
    <property type="evidence" value="ECO:0007669"/>
    <property type="project" value="UniProtKB-UniRule"/>
</dbReference>
<dbReference type="UniPathway" id="UPA00079"/>
<dbReference type="PATRIC" id="fig|362787.3.peg.1353"/>
<comment type="caution">
    <text evidence="8">The sequence shown here is derived from an EMBL/GenBank/DDBJ whole genome shotgun (WGS) entry which is preliminary data.</text>
</comment>
<comment type="cofactor">
    <cofactor evidence="6">
        <name>Mg(2+)</name>
        <dbReference type="ChEBI" id="CHEBI:18420"/>
    </cofactor>
    <cofactor evidence="6">
        <name>Mn(2+)</name>
        <dbReference type="ChEBI" id="CHEBI:29035"/>
    </cofactor>
</comment>
<dbReference type="Pfam" id="PF02776">
    <property type="entry name" value="TPP_enzyme_N"/>
    <property type="match status" value="1"/>
</dbReference>
<accession>A0A0C1H1E9</accession>
<evidence type="ECO:0000256" key="1">
    <source>
        <dbReference type="ARBA" id="ARBA00022679"/>
    </source>
</evidence>
<evidence type="ECO:0000256" key="6">
    <source>
        <dbReference type="HAMAP-Rule" id="MF_01659"/>
    </source>
</evidence>
<comment type="cofactor">
    <cofactor evidence="6">
        <name>thiamine diphosphate</name>
        <dbReference type="ChEBI" id="CHEBI:58937"/>
    </cofactor>
    <text evidence="6">Binds 1 thiamine pyrophosphate per subunit.</text>
</comment>
<dbReference type="PANTHER" id="PTHR42916:SF1">
    <property type="entry name" value="PROTEIN PHYLLO, CHLOROPLASTIC"/>
    <property type="match status" value="1"/>
</dbReference>
<dbReference type="AlphaFoldDB" id="A0A0C1H1E9"/>
<dbReference type="PIRSF" id="PIRSF004983">
    <property type="entry name" value="MenD"/>
    <property type="match status" value="1"/>
</dbReference>
<dbReference type="GO" id="GO:0070204">
    <property type="term" value="F:2-succinyl-5-enolpyruvyl-6-hydroxy-3-cyclohexene-1-carboxylic-acid synthase activity"/>
    <property type="evidence" value="ECO:0007669"/>
    <property type="project" value="UniProtKB-UniRule"/>
</dbReference>
<dbReference type="InterPro" id="IPR029061">
    <property type="entry name" value="THDP-binding"/>
</dbReference>
<dbReference type="InterPro" id="IPR012001">
    <property type="entry name" value="Thiamin_PyroP_enz_TPP-bd_dom"/>
</dbReference>
<keyword evidence="4 6" id="KW-0786">Thiamine pyrophosphate</keyword>
<dbReference type="Gene3D" id="3.40.50.1220">
    <property type="entry name" value="TPP-binding domain"/>
    <property type="match status" value="1"/>
</dbReference>
<dbReference type="Proteomes" id="UP000031465">
    <property type="component" value="Unassembled WGS sequence"/>
</dbReference>
<keyword evidence="5 6" id="KW-0464">Manganese</keyword>
<reference evidence="8 9" key="1">
    <citation type="journal article" date="2014" name="Mol. Biol. Evol.">
        <title>Massive expansion of Ubiquitination-related gene families within the Chlamydiae.</title>
        <authorList>
            <person name="Domman D."/>
            <person name="Collingro A."/>
            <person name="Lagkouvardos I."/>
            <person name="Gehre L."/>
            <person name="Weinmaier T."/>
            <person name="Rattei T."/>
            <person name="Subtil A."/>
            <person name="Horn M."/>
        </authorList>
    </citation>
    <scope>NUCLEOTIDE SEQUENCE [LARGE SCALE GENOMIC DNA]</scope>
    <source>
        <strain evidence="8 9">EI2</strain>
    </source>
</reference>
<dbReference type="PANTHER" id="PTHR42916">
    <property type="entry name" value="2-SUCCINYL-5-ENOLPYRUVYL-6-HYDROXY-3-CYCLOHEXENE-1-CARBOXYLATE SYNTHASE"/>
    <property type="match status" value="1"/>
</dbReference>
<keyword evidence="6" id="KW-0474">Menaquinone biosynthesis</keyword>
<comment type="subunit">
    <text evidence="6">Homodimer.</text>
</comment>
<dbReference type="GO" id="GO:0030976">
    <property type="term" value="F:thiamine pyrophosphate binding"/>
    <property type="evidence" value="ECO:0007669"/>
    <property type="project" value="UniProtKB-UniRule"/>
</dbReference>
<evidence type="ECO:0000256" key="2">
    <source>
        <dbReference type="ARBA" id="ARBA00022723"/>
    </source>
</evidence>
<organism evidence="8 9">
    <name type="scientific">Candidatus Protochlamydia amoebophila</name>
    <dbReference type="NCBI Taxonomy" id="362787"/>
    <lineage>
        <taxon>Bacteria</taxon>
        <taxon>Pseudomonadati</taxon>
        <taxon>Chlamydiota</taxon>
        <taxon>Chlamydiia</taxon>
        <taxon>Parachlamydiales</taxon>
        <taxon>Parachlamydiaceae</taxon>
        <taxon>Candidatus Protochlamydia</taxon>
    </lineage>
</organism>
<comment type="catalytic activity">
    <reaction evidence="6">
        <text>isochorismate + 2-oxoglutarate + H(+) = 5-enolpyruvoyl-6-hydroxy-2-succinyl-cyclohex-3-ene-1-carboxylate + CO2</text>
        <dbReference type="Rhea" id="RHEA:25593"/>
        <dbReference type="ChEBI" id="CHEBI:15378"/>
        <dbReference type="ChEBI" id="CHEBI:16526"/>
        <dbReference type="ChEBI" id="CHEBI:16810"/>
        <dbReference type="ChEBI" id="CHEBI:29780"/>
        <dbReference type="ChEBI" id="CHEBI:58818"/>
        <dbReference type="EC" id="2.2.1.9"/>
    </reaction>
</comment>
<evidence type="ECO:0000313" key="8">
    <source>
        <dbReference type="EMBL" id="KIC71539.1"/>
    </source>
</evidence>
<dbReference type="InterPro" id="IPR004433">
    <property type="entry name" value="MenaQ_synth_MenD"/>
</dbReference>
<comment type="pathway">
    <text evidence="6">Quinol/quinone metabolism; menaquinone biosynthesis.</text>
</comment>
<name>A0A0C1H1E9_9BACT</name>
<keyword evidence="1 6" id="KW-0808">Transferase</keyword>
<keyword evidence="3 6" id="KW-0460">Magnesium</keyword>
<dbReference type="UniPathway" id="UPA01057">
    <property type="reaction ID" value="UER00164"/>
</dbReference>
<dbReference type="CDD" id="cd07037">
    <property type="entry name" value="TPP_PYR_MenD"/>
    <property type="match status" value="1"/>
</dbReference>
<dbReference type="GO" id="GO:0000287">
    <property type="term" value="F:magnesium ion binding"/>
    <property type="evidence" value="ECO:0007669"/>
    <property type="project" value="UniProtKB-UniRule"/>
</dbReference>
<feature type="domain" description="Thiamine pyrophosphate enzyme N-terminal TPP-binding" evidence="7">
    <location>
        <begin position="11"/>
        <end position="121"/>
    </location>
</feature>
<keyword evidence="2 6" id="KW-0479">Metal-binding</keyword>
<dbReference type="NCBIfam" id="TIGR00173">
    <property type="entry name" value="menD"/>
    <property type="match status" value="1"/>
</dbReference>
<evidence type="ECO:0000256" key="3">
    <source>
        <dbReference type="ARBA" id="ARBA00022842"/>
    </source>
</evidence>
<comment type="function">
    <text evidence="6">Catalyzes the thiamine diphosphate-dependent decarboxylation of 2-oxoglutarate and the subsequent addition of the resulting succinic semialdehyde-thiamine pyrophosphate anion to isochorismate to yield 2-succinyl-5-enolpyruvyl-6-hydroxy-3-cyclohexene-1-carboxylate (SEPHCHC).</text>
</comment>
<comment type="similarity">
    <text evidence="6">Belongs to the TPP enzyme family. MenD subfamily.</text>
</comment>
<dbReference type="SUPFAM" id="SSF52518">
    <property type="entry name" value="Thiamin diphosphate-binding fold (THDP-binding)"/>
    <property type="match status" value="2"/>
</dbReference>
<evidence type="ECO:0000256" key="4">
    <source>
        <dbReference type="ARBA" id="ARBA00023052"/>
    </source>
</evidence>
<dbReference type="EMBL" id="JSAN01000082">
    <property type="protein sequence ID" value="KIC71539.1"/>
    <property type="molecule type" value="Genomic_DNA"/>
</dbReference>
<evidence type="ECO:0000313" key="9">
    <source>
        <dbReference type="Proteomes" id="UP000031465"/>
    </source>
</evidence>
<dbReference type="EC" id="2.2.1.9" evidence="6"/>
<evidence type="ECO:0000259" key="7">
    <source>
        <dbReference type="Pfam" id="PF02776"/>
    </source>
</evidence>
<gene>
    <name evidence="6 8" type="primary">menD</name>
    <name evidence="8" type="ORF">DB44_DJ00340</name>
</gene>
<dbReference type="Gene3D" id="3.40.50.970">
    <property type="match status" value="2"/>
</dbReference>
<sequence>MGFMNHELALHVIEQALQYGIKEFCVAPGARNAAFVYLLAQIPTIKVYYWSEERSAAFFAVGRIKATHQPIAVVTTSGTAVAELLPATIEAYYTSLPLLLITADRPRRFRLSGAPQSIEQVGIFSCYTILEKDLAENEFFQLDQWSGRGPCHLNVCFEEPSKNDNLECARSFSMGIFTPKPILCDDSHLLDEFIQKCQFPLVIVGALNQNETTPILSFLRHLKAPVYLEAQSGLRENSLLENLRIESVEDVWNCSSQHGYPIDGILRIGGIPTARLWRDLEETNNVKVCSISENPFAGLTNGNIIHTSLREFFKNYRLSSKPIYSFQAWKNANRLYQLELLKLFEEEPLAELSLFHLLSKKISEESKIYVGNSLPIREWDQAADWTNKHFQVFANRGANGIEGQLSTFLGLASPEQNNWAILGDLTTLYDMIAPWVIHQIQPLKVNVVVVNNSGGQIFAPKFAHPSFLNSHQLNFKAFADFWGWEYDCWHEIPTTILGSQTSRLIELVPDPSATDRLRKKMQRM</sequence>
<dbReference type="GO" id="GO:0030145">
    <property type="term" value="F:manganese ion binding"/>
    <property type="evidence" value="ECO:0007669"/>
    <property type="project" value="UniProtKB-UniRule"/>
</dbReference>